<dbReference type="InterPro" id="IPR000182">
    <property type="entry name" value="GNAT_dom"/>
</dbReference>
<dbReference type="AlphaFoldDB" id="A0A0J1FKF8"/>
<evidence type="ECO:0000313" key="3">
    <source>
        <dbReference type="Proteomes" id="UP000036356"/>
    </source>
</evidence>
<gene>
    <name evidence="2" type="ORF">DEAC_c40850</name>
</gene>
<dbReference type="PROSITE" id="PS51186">
    <property type="entry name" value="GNAT"/>
    <property type="match status" value="1"/>
</dbReference>
<protein>
    <submittedName>
        <fullName evidence="2">Putative acetyltransferase</fullName>
    </submittedName>
</protein>
<dbReference type="SUPFAM" id="SSF55729">
    <property type="entry name" value="Acyl-CoA N-acyltransferases (Nat)"/>
    <property type="match status" value="1"/>
</dbReference>
<accession>A0A0J1FKF8</accession>
<dbReference type="STRING" id="476652.DEAC_c40850"/>
<sequence length="223" mass="25787">MPNNSLNYHNCKCNIDVMHLQSQDIPLVARLYKRSFQNHFLGHMGYKFLELFISEFVKSDANFGYAAKYKNEVIGFILATTSDNPFREFYRDNFMMLVYLTISRFLKDSFIRRHITKRLGHVHVALKALFSFSVKDNNSGEKREVCLSQQPRLLALAVDRSYRGLGIANELTAEFCKEMKELGFKKVGLSALPWNQRAISFYIKDGWKKEGASEASISFSRLL</sequence>
<dbReference type="Pfam" id="PF00583">
    <property type="entry name" value="Acetyltransf_1"/>
    <property type="match status" value="1"/>
</dbReference>
<dbReference type="GO" id="GO:0016747">
    <property type="term" value="F:acyltransferase activity, transferring groups other than amino-acyl groups"/>
    <property type="evidence" value="ECO:0007669"/>
    <property type="project" value="InterPro"/>
</dbReference>
<feature type="domain" description="N-acetyltransferase" evidence="1">
    <location>
        <begin position="15"/>
        <end position="223"/>
    </location>
</feature>
<evidence type="ECO:0000313" key="2">
    <source>
        <dbReference type="EMBL" id="KLU63955.1"/>
    </source>
</evidence>
<reference evidence="2 3" key="1">
    <citation type="submission" date="2015-06" db="EMBL/GenBank/DDBJ databases">
        <title>Draft genome of the moderately acidophilic sulfate reducer Candidatus Desulfosporosinus acididurans strain M1.</title>
        <authorList>
            <person name="Poehlein A."/>
            <person name="Petzsch P."/>
            <person name="Johnson B.D."/>
            <person name="Schloemann M."/>
            <person name="Daniel R."/>
            <person name="Muehling M."/>
        </authorList>
    </citation>
    <scope>NUCLEOTIDE SEQUENCE [LARGE SCALE GENOMIC DNA]</scope>
    <source>
        <strain evidence="2 3">M1</strain>
    </source>
</reference>
<dbReference type="EMBL" id="LDZY01000019">
    <property type="protein sequence ID" value="KLU63955.1"/>
    <property type="molecule type" value="Genomic_DNA"/>
</dbReference>
<dbReference type="Proteomes" id="UP000036356">
    <property type="component" value="Unassembled WGS sequence"/>
</dbReference>
<keyword evidence="2" id="KW-0808">Transferase</keyword>
<dbReference type="CDD" id="cd04301">
    <property type="entry name" value="NAT_SF"/>
    <property type="match status" value="1"/>
</dbReference>
<dbReference type="PATRIC" id="fig|476652.3.peg.4330"/>
<proteinExistence type="predicted"/>
<dbReference type="InterPro" id="IPR016181">
    <property type="entry name" value="Acyl_CoA_acyltransferase"/>
</dbReference>
<dbReference type="Gene3D" id="3.40.630.30">
    <property type="match status" value="1"/>
</dbReference>
<keyword evidence="3" id="KW-1185">Reference proteome</keyword>
<organism evidence="2 3">
    <name type="scientific">Desulfosporosinus acididurans</name>
    <dbReference type="NCBI Taxonomy" id="476652"/>
    <lineage>
        <taxon>Bacteria</taxon>
        <taxon>Bacillati</taxon>
        <taxon>Bacillota</taxon>
        <taxon>Clostridia</taxon>
        <taxon>Eubacteriales</taxon>
        <taxon>Desulfitobacteriaceae</taxon>
        <taxon>Desulfosporosinus</taxon>
    </lineage>
</organism>
<comment type="caution">
    <text evidence="2">The sequence shown here is derived from an EMBL/GenBank/DDBJ whole genome shotgun (WGS) entry which is preliminary data.</text>
</comment>
<name>A0A0J1FKF8_9FIRM</name>
<evidence type="ECO:0000259" key="1">
    <source>
        <dbReference type="PROSITE" id="PS51186"/>
    </source>
</evidence>